<name>A0A2N8ZHH6_9VIBR</name>
<dbReference type="InterPro" id="IPR028229">
    <property type="entry name" value="Integrase_rpt"/>
</dbReference>
<organism evidence="1 2">
    <name type="scientific">Vibrio tapetis subsp. tapetis</name>
    <dbReference type="NCBI Taxonomy" id="1671868"/>
    <lineage>
        <taxon>Bacteria</taxon>
        <taxon>Pseudomonadati</taxon>
        <taxon>Pseudomonadota</taxon>
        <taxon>Gammaproteobacteria</taxon>
        <taxon>Vibrionales</taxon>
        <taxon>Vibrionaceae</taxon>
        <taxon>Vibrio</taxon>
    </lineage>
</organism>
<dbReference type="EMBL" id="LT960611">
    <property type="protein sequence ID" value="SON51364.1"/>
    <property type="molecule type" value="Genomic_DNA"/>
</dbReference>
<evidence type="ECO:0008006" key="3">
    <source>
        <dbReference type="Google" id="ProtNLM"/>
    </source>
</evidence>
<reference evidence="1 2" key="1">
    <citation type="submission" date="2017-10" db="EMBL/GenBank/DDBJ databases">
        <authorList>
            <person name="Banno H."/>
            <person name="Chua N.-H."/>
        </authorList>
    </citation>
    <scope>NUCLEOTIDE SEQUENCE [LARGE SCALE GENOMIC DNA]</scope>
    <source>
        <strain evidence="1">Vibrio tapetis CECT4600</strain>
    </source>
</reference>
<proteinExistence type="predicted"/>
<evidence type="ECO:0000313" key="2">
    <source>
        <dbReference type="Proteomes" id="UP000235828"/>
    </source>
</evidence>
<sequence length="301" mass="35704">MNNKYKTIEEASIAAIKLLDNLSIHKRSASSYRQHYKNDPKLPSSPETYYTDFNTWLTFLGTDKSYPTAKETLESFRNLIGKAKPTKSAYLAIYQLDTKLPKDPELQYNLPHWQAFLWQRFYQSWQEASKAALYLLKKYPLTKSRYIEHYKQDPKLPSNPDKHYSDFPGWSTFLAQPIPQALSKAELIDYCYEHELWTLKSYLEKAKYNNQLPKRPVNFYGHKSYAELLKLHYFSLAETRQYCALKRIRNLGEYKSHARNHPRLKVNPTQIDQYKNANDILWKAHDFQNLIDLEMEGWARL</sequence>
<dbReference type="Proteomes" id="UP000235828">
    <property type="component" value="Chromosome A"/>
</dbReference>
<dbReference type="KEGG" id="vta:A3417"/>
<dbReference type="Pfam" id="PF14882">
    <property type="entry name" value="INT_rpt"/>
    <property type="match status" value="3"/>
</dbReference>
<dbReference type="RefSeq" id="WP_172443134.1">
    <property type="nucleotide sequence ID" value="NZ_LT960611.1"/>
</dbReference>
<accession>A0A2N8ZHH6</accession>
<dbReference type="AlphaFoldDB" id="A0A2N8ZHH6"/>
<gene>
    <name evidence="1" type="ORF">VTAP4600_A3417</name>
</gene>
<keyword evidence="2" id="KW-1185">Reference proteome</keyword>
<protein>
    <recommendedName>
        <fullName evidence="3">Integrase</fullName>
    </recommendedName>
</protein>
<evidence type="ECO:0000313" key="1">
    <source>
        <dbReference type="EMBL" id="SON51364.1"/>
    </source>
</evidence>